<dbReference type="InterPro" id="IPR002223">
    <property type="entry name" value="Kunitz_BPTI"/>
</dbReference>
<feature type="domain" description="BPTI/Kunitz inhibitor" evidence="2">
    <location>
        <begin position="33"/>
        <end position="85"/>
    </location>
</feature>
<dbReference type="Gene3D" id="4.10.410.10">
    <property type="entry name" value="Pancreatic trypsin inhibitor Kunitz domain"/>
    <property type="match status" value="1"/>
</dbReference>
<feature type="signal peptide" evidence="1">
    <location>
        <begin position="1"/>
        <end position="20"/>
    </location>
</feature>
<dbReference type="EMBL" id="GFPF01000602">
    <property type="protein sequence ID" value="MAA11748.1"/>
    <property type="molecule type" value="Transcribed_RNA"/>
</dbReference>
<dbReference type="InterPro" id="IPR036880">
    <property type="entry name" value="Kunitz_BPTI_sf"/>
</dbReference>
<accession>A0A224Y2I1</accession>
<evidence type="ECO:0000259" key="2">
    <source>
        <dbReference type="PROSITE" id="PS50279"/>
    </source>
</evidence>
<evidence type="ECO:0000313" key="3">
    <source>
        <dbReference type="EMBL" id="MAA11748.1"/>
    </source>
</evidence>
<dbReference type="GO" id="GO:0004867">
    <property type="term" value="F:serine-type endopeptidase inhibitor activity"/>
    <property type="evidence" value="ECO:0007669"/>
    <property type="project" value="InterPro"/>
</dbReference>
<dbReference type="SUPFAM" id="SSF57362">
    <property type="entry name" value="BPTI-like"/>
    <property type="match status" value="1"/>
</dbReference>
<keyword evidence="1" id="KW-0732">Signal</keyword>
<dbReference type="PROSITE" id="PS50279">
    <property type="entry name" value="BPTI_KUNITZ_2"/>
    <property type="match status" value="1"/>
</dbReference>
<dbReference type="SMART" id="SM00131">
    <property type="entry name" value="KU"/>
    <property type="match status" value="1"/>
</dbReference>
<proteinExistence type="predicted"/>
<sequence length="100" mass="11209">MQAYLCILAFTATFIPPMTAKTIFSGGSANDECAQRPANDCTSESPETKWFFDRNAKNCTPFSDHGCDSDDINRFPSEDICEETCNPPYYYLDDDKPVSN</sequence>
<feature type="chain" id="PRO_5013347665" evidence="1">
    <location>
        <begin position="21"/>
        <end position="100"/>
    </location>
</feature>
<name>A0A224Y2I1_9ACAR</name>
<organism evidence="3">
    <name type="scientific">Rhipicephalus zambeziensis</name>
    <dbReference type="NCBI Taxonomy" id="60191"/>
    <lineage>
        <taxon>Eukaryota</taxon>
        <taxon>Metazoa</taxon>
        <taxon>Ecdysozoa</taxon>
        <taxon>Arthropoda</taxon>
        <taxon>Chelicerata</taxon>
        <taxon>Arachnida</taxon>
        <taxon>Acari</taxon>
        <taxon>Parasitiformes</taxon>
        <taxon>Ixodida</taxon>
        <taxon>Ixodoidea</taxon>
        <taxon>Ixodidae</taxon>
        <taxon>Rhipicephalinae</taxon>
        <taxon>Rhipicephalus</taxon>
        <taxon>Rhipicephalus</taxon>
    </lineage>
</organism>
<dbReference type="Pfam" id="PF00014">
    <property type="entry name" value="Kunitz_BPTI"/>
    <property type="match status" value="1"/>
</dbReference>
<evidence type="ECO:0000256" key="1">
    <source>
        <dbReference type="SAM" id="SignalP"/>
    </source>
</evidence>
<dbReference type="AlphaFoldDB" id="A0A224Y2I1"/>
<reference evidence="3" key="1">
    <citation type="journal article" date="2017" name="Parasit. Vectors">
        <title>Sialotranscriptomics of Rhipicephalus zambeziensis reveals intricate expression profiles of secretory proteins and suggests tight temporal transcriptional regulation during blood-feeding.</title>
        <authorList>
            <person name="de Castro M.H."/>
            <person name="de Klerk D."/>
            <person name="Pienaar R."/>
            <person name="Rees D.J.G."/>
            <person name="Mans B.J."/>
        </authorList>
    </citation>
    <scope>NUCLEOTIDE SEQUENCE</scope>
    <source>
        <tissue evidence="3">Salivary glands</tissue>
    </source>
</reference>
<protein>
    <submittedName>
        <fullName evidence="3">Pancreatic trypsin inhibitor</fullName>
    </submittedName>
</protein>